<sequence length="277" mass="31235">MLTTKIGARWDGFGGIALLDYLHCNFVDPQTYRRSWKAFDMTKQHANRIAVSTIAADLGGDLVVKIVDFSLGEVSLGGLLPDKPYHIRLEVFDNEVSVWLYNATMQTLPTGDDDENKVSPESPLSQYFHWRHVAPYTCQLGWDVHKLASLAANRIDVFMVVAESFDSPTSRTVNFSQGAVVMEKVRPNTLYVARLDALKDNTKVWYYVGELRTQPIARQIVEGCYTSLPRLTTGLTVTFKHDIRHAALTGRKRRSSGITTAYRRSNWKTGERESTTA</sequence>
<feature type="region of interest" description="Disordered" evidence="1">
    <location>
        <begin position="254"/>
        <end position="277"/>
    </location>
</feature>
<organism evidence="4">
    <name type="scientific">Hydatigena taeniaeformis</name>
    <name type="common">Feline tapeworm</name>
    <name type="synonym">Taenia taeniaeformis</name>
    <dbReference type="NCBI Taxonomy" id="6205"/>
    <lineage>
        <taxon>Eukaryota</taxon>
        <taxon>Metazoa</taxon>
        <taxon>Spiralia</taxon>
        <taxon>Lophotrochozoa</taxon>
        <taxon>Platyhelminthes</taxon>
        <taxon>Cestoda</taxon>
        <taxon>Eucestoda</taxon>
        <taxon>Cyclophyllidea</taxon>
        <taxon>Taeniidae</taxon>
        <taxon>Hydatigera</taxon>
    </lineage>
</organism>
<keyword evidence="3" id="KW-1185">Reference proteome</keyword>
<evidence type="ECO:0000256" key="1">
    <source>
        <dbReference type="SAM" id="MobiDB-lite"/>
    </source>
</evidence>
<name>A0A0R3XDE2_HYDTA</name>
<proteinExistence type="predicted"/>
<gene>
    <name evidence="2" type="ORF">TTAC_LOCUS11552</name>
</gene>
<reference evidence="2 3" key="2">
    <citation type="submission" date="2018-11" db="EMBL/GenBank/DDBJ databases">
        <authorList>
            <consortium name="Pathogen Informatics"/>
        </authorList>
    </citation>
    <scope>NUCLEOTIDE SEQUENCE [LARGE SCALE GENOMIC DNA]</scope>
</reference>
<dbReference type="Proteomes" id="UP000274429">
    <property type="component" value="Unassembled WGS sequence"/>
</dbReference>
<dbReference type="WBParaSite" id="TTAC_0001156901-mRNA-1">
    <property type="protein sequence ID" value="TTAC_0001156901-mRNA-1"/>
    <property type="gene ID" value="TTAC_0001156901"/>
</dbReference>
<dbReference type="EMBL" id="UYWX01024937">
    <property type="protein sequence ID" value="VDM36958.1"/>
    <property type="molecule type" value="Genomic_DNA"/>
</dbReference>
<dbReference type="AlphaFoldDB" id="A0A0R3XDE2"/>
<evidence type="ECO:0000313" key="3">
    <source>
        <dbReference type="Proteomes" id="UP000274429"/>
    </source>
</evidence>
<evidence type="ECO:0000313" key="4">
    <source>
        <dbReference type="WBParaSite" id="TTAC_0001156901-mRNA-1"/>
    </source>
</evidence>
<accession>A0A0R3XDE2</accession>
<protein>
    <submittedName>
        <fullName evidence="4">Fibronectin type-III domain-containing protein</fullName>
    </submittedName>
</protein>
<reference evidence="4" key="1">
    <citation type="submission" date="2017-02" db="UniProtKB">
        <authorList>
            <consortium name="WormBaseParasite"/>
        </authorList>
    </citation>
    <scope>IDENTIFICATION</scope>
</reference>
<evidence type="ECO:0000313" key="2">
    <source>
        <dbReference type="EMBL" id="VDM36958.1"/>
    </source>
</evidence>